<protein>
    <submittedName>
        <fullName evidence="2">VOC family protein</fullName>
    </submittedName>
</protein>
<name>A0A935Q142_9PROT</name>
<evidence type="ECO:0000259" key="1">
    <source>
        <dbReference type="PROSITE" id="PS51819"/>
    </source>
</evidence>
<dbReference type="InterPro" id="IPR037523">
    <property type="entry name" value="VOC_core"/>
</dbReference>
<dbReference type="Pfam" id="PF00903">
    <property type="entry name" value="Glyoxalase"/>
    <property type="match status" value="1"/>
</dbReference>
<accession>A0A935Q142</accession>
<organism evidence="2 3">
    <name type="scientific">Candidatus Accumulibacter proximus</name>
    <dbReference type="NCBI Taxonomy" id="2954385"/>
    <lineage>
        <taxon>Bacteria</taxon>
        <taxon>Pseudomonadati</taxon>
        <taxon>Pseudomonadota</taxon>
        <taxon>Betaproteobacteria</taxon>
        <taxon>Candidatus Accumulibacter</taxon>
    </lineage>
</organism>
<dbReference type="Gene3D" id="3.10.180.10">
    <property type="entry name" value="2,3-Dihydroxybiphenyl 1,2-Dioxygenase, domain 1"/>
    <property type="match status" value="1"/>
</dbReference>
<evidence type="ECO:0000313" key="3">
    <source>
        <dbReference type="Proteomes" id="UP000697998"/>
    </source>
</evidence>
<reference evidence="2 3" key="1">
    <citation type="submission" date="2020-10" db="EMBL/GenBank/DDBJ databases">
        <title>Connecting structure to function with the recovery of over 1000 high-quality activated sludge metagenome-assembled genomes encoding full-length rRNA genes using long-read sequencing.</title>
        <authorList>
            <person name="Singleton C.M."/>
            <person name="Petriglieri F."/>
            <person name="Kristensen J.M."/>
            <person name="Kirkegaard R.H."/>
            <person name="Michaelsen T.Y."/>
            <person name="Andersen M.H."/>
            <person name="Karst S.M."/>
            <person name="Dueholm M.S."/>
            <person name="Nielsen P.H."/>
            <person name="Albertsen M."/>
        </authorList>
    </citation>
    <scope>NUCLEOTIDE SEQUENCE [LARGE SCALE GENOMIC DNA]</scope>
    <source>
        <strain evidence="2">EsbW_18-Q3-R4-48_BATAC.285</strain>
    </source>
</reference>
<proteinExistence type="predicted"/>
<dbReference type="PROSITE" id="PS51819">
    <property type="entry name" value="VOC"/>
    <property type="match status" value="1"/>
</dbReference>
<sequence length="121" mass="13070">MTSPKFRSVSPILAVASVDGAISFYESVLGFRLGWKWGDPTSVASVCRDEVELMFELAPEAAAVVPAKMYVVISGLEQYYGEIVTAGAKVIYPLAVRDYGMKDCRIVDPDGNEISFGEPVG</sequence>
<dbReference type="InterPro" id="IPR029068">
    <property type="entry name" value="Glyas_Bleomycin-R_OHBP_Dase"/>
</dbReference>
<dbReference type="SUPFAM" id="SSF54593">
    <property type="entry name" value="Glyoxalase/Bleomycin resistance protein/Dihydroxybiphenyl dioxygenase"/>
    <property type="match status" value="1"/>
</dbReference>
<gene>
    <name evidence="2" type="ORF">IPJ27_15505</name>
</gene>
<dbReference type="InterPro" id="IPR004360">
    <property type="entry name" value="Glyas_Fos-R_dOase_dom"/>
</dbReference>
<dbReference type="AlphaFoldDB" id="A0A935Q142"/>
<feature type="domain" description="VOC" evidence="1">
    <location>
        <begin position="5"/>
        <end position="119"/>
    </location>
</feature>
<dbReference type="Proteomes" id="UP000697998">
    <property type="component" value="Unassembled WGS sequence"/>
</dbReference>
<dbReference type="EMBL" id="JADJMH010000016">
    <property type="protein sequence ID" value="MBK7676033.1"/>
    <property type="molecule type" value="Genomic_DNA"/>
</dbReference>
<comment type="caution">
    <text evidence="2">The sequence shown here is derived from an EMBL/GenBank/DDBJ whole genome shotgun (WGS) entry which is preliminary data.</text>
</comment>
<evidence type="ECO:0000313" key="2">
    <source>
        <dbReference type="EMBL" id="MBK7676033.1"/>
    </source>
</evidence>